<organism evidence="6 7">
    <name type="scientific">Aliirhizobium smilacinae</name>
    <dbReference type="NCBI Taxonomy" id="1395944"/>
    <lineage>
        <taxon>Bacteria</taxon>
        <taxon>Pseudomonadati</taxon>
        <taxon>Pseudomonadota</taxon>
        <taxon>Alphaproteobacteria</taxon>
        <taxon>Hyphomicrobiales</taxon>
        <taxon>Rhizobiaceae</taxon>
        <taxon>Aliirhizobium</taxon>
    </lineage>
</organism>
<evidence type="ECO:0000256" key="3">
    <source>
        <dbReference type="ARBA" id="ARBA00023125"/>
    </source>
</evidence>
<evidence type="ECO:0000259" key="5">
    <source>
        <dbReference type="Pfam" id="PF04198"/>
    </source>
</evidence>
<protein>
    <submittedName>
        <fullName evidence="6">Sugar-binding transcriptional regulator</fullName>
    </submittedName>
</protein>
<dbReference type="Proteomes" id="UP000311605">
    <property type="component" value="Unassembled WGS sequence"/>
</dbReference>
<comment type="similarity">
    <text evidence="1">Belongs to the SorC transcriptional regulatory family.</text>
</comment>
<dbReference type="Pfam" id="PF04198">
    <property type="entry name" value="Sugar-bind"/>
    <property type="match status" value="1"/>
</dbReference>
<dbReference type="OrthoDB" id="9808171at2"/>
<reference evidence="6 7" key="1">
    <citation type="submission" date="2019-06" db="EMBL/GenBank/DDBJ databases">
        <title>The draft genome of Rhizobium smilacinae PTYR-5.</title>
        <authorList>
            <person name="Liu L."/>
            <person name="Li L."/>
            <person name="Zhang X."/>
        </authorList>
    </citation>
    <scope>NUCLEOTIDE SEQUENCE [LARGE SCALE GENOMIC DNA]</scope>
    <source>
        <strain evidence="6 7">PTYR-5</strain>
    </source>
</reference>
<keyword evidence="7" id="KW-1185">Reference proteome</keyword>
<feature type="domain" description="Sugar-binding" evidence="5">
    <location>
        <begin position="55"/>
        <end position="309"/>
    </location>
</feature>
<gene>
    <name evidence="6" type="ORF">FHP24_13230</name>
</gene>
<keyword evidence="3" id="KW-0238">DNA-binding</keyword>
<evidence type="ECO:0000256" key="1">
    <source>
        <dbReference type="ARBA" id="ARBA00010466"/>
    </source>
</evidence>
<dbReference type="Gene3D" id="1.10.10.10">
    <property type="entry name" value="Winged helix-like DNA-binding domain superfamily/Winged helix DNA-binding domain"/>
    <property type="match status" value="1"/>
</dbReference>
<evidence type="ECO:0000256" key="4">
    <source>
        <dbReference type="ARBA" id="ARBA00023163"/>
    </source>
</evidence>
<dbReference type="AlphaFoldDB" id="A0A5C4XJP2"/>
<dbReference type="RefSeq" id="WP_139676651.1">
    <property type="nucleotide sequence ID" value="NZ_VDMN01000002.1"/>
</dbReference>
<name>A0A5C4XJP2_9HYPH</name>
<sequence>MSNQQLMVRASWLYHVEGLTQAQIAERMLLTRRKVNELLAAALDQGVVRISFNSPLTENVELEAELRQRFGLTDVVIVPTPEDHKQMATVIGRAAAMFLERLIQASEPASLGVGWGATLRETVHHMAPANVPDVKVRSMMGGLTRGSEINTFEIVRRFAKVMNAECHYLAAPIYADDPASRDTIVAQTVFQSLLREATGVDVSILSVGDVSPESLQVRYGLPTATDITELTAAGAVGDLLGRYLDRSGQEVDHPLNRQVISPSIADYRRIPTRIIASGGAHKSEILGACLAAGLATTVITDTDSAYRLLGRDISE</sequence>
<dbReference type="InterPro" id="IPR007324">
    <property type="entry name" value="Sugar-bd_dom_put"/>
</dbReference>
<evidence type="ECO:0000313" key="6">
    <source>
        <dbReference type="EMBL" id="TNM63745.1"/>
    </source>
</evidence>
<dbReference type="InterPro" id="IPR051054">
    <property type="entry name" value="SorC_transcr_regulators"/>
</dbReference>
<proteinExistence type="inferred from homology"/>
<keyword evidence="4" id="KW-0804">Transcription</keyword>
<evidence type="ECO:0000313" key="7">
    <source>
        <dbReference type="Proteomes" id="UP000311605"/>
    </source>
</evidence>
<accession>A0A5C4XJP2</accession>
<keyword evidence="2" id="KW-0805">Transcription regulation</keyword>
<dbReference type="EMBL" id="VDMN01000002">
    <property type="protein sequence ID" value="TNM63745.1"/>
    <property type="molecule type" value="Genomic_DNA"/>
</dbReference>
<comment type="caution">
    <text evidence="6">The sequence shown here is derived from an EMBL/GenBank/DDBJ whole genome shotgun (WGS) entry which is preliminary data.</text>
</comment>
<dbReference type="PANTHER" id="PTHR34294">
    <property type="entry name" value="TRANSCRIPTIONAL REGULATOR-RELATED"/>
    <property type="match status" value="1"/>
</dbReference>
<dbReference type="Gene3D" id="3.40.50.1360">
    <property type="match status" value="1"/>
</dbReference>
<dbReference type="SUPFAM" id="SSF100950">
    <property type="entry name" value="NagB/RpiA/CoA transferase-like"/>
    <property type="match status" value="1"/>
</dbReference>
<evidence type="ECO:0000256" key="2">
    <source>
        <dbReference type="ARBA" id="ARBA00023015"/>
    </source>
</evidence>
<dbReference type="PANTHER" id="PTHR34294:SF1">
    <property type="entry name" value="TRANSCRIPTIONAL REGULATOR LSRR"/>
    <property type="match status" value="1"/>
</dbReference>
<dbReference type="GO" id="GO:0030246">
    <property type="term" value="F:carbohydrate binding"/>
    <property type="evidence" value="ECO:0007669"/>
    <property type="project" value="InterPro"/>
</dbReference>
<dbReference type="InterPro" id="IPR036388">
    <property type="entry name" value="WH-like_DNA-bd_sf"/>
</dbReference>
<dbReference type="GO" id="GO:0003677">
    <property type="term" value="F:DNA binding"/>
    <property type="evidence" value="ECO:0007669"/>
    <property type="project" value="UniProtKB-KW"/>
</dbReference>
<dbReference type="InterPro" id="IPR037171">
    <property type="entry name" value="NagB/RpiA_transferase-like"/>
</dbReference>